<feature type="non-terminal residue" evidence="8">
    <location>
        <position position="183"/>
    </location>
</feature>
<evidence type="ECO:0000256" key="7">
    <source>
        <dbReference type="ARBA" id="ARBA00023034"/>
    </source>
</evidence>
<reference evidence="8 9" key="1">
    <citation type="submission" date="2020-02" db="EMBL/GenBank/DDBJ databases">
        <title>Draft genome sequence of Haematococcus lacustris strain NIES-144.</title>
        <authorList>
            <person name="Morimoto D."/>
            <person name="Nakagawa S."/>
            <person name="Yoshida T."/>
            <person name="Sawayama S."/>
        </authorList>
    </citation>
    <scope>NUCLEOTIDE SEQUENCE [LARGE SCALE GENOMIC DNA]</scope>
    <source>
        <strain evidence="8 9">NIES-144</strain>
    </source>
</reference>
<dbReference type="AlphaFoldDB" id="A0A699ZA81"/>
<evidence type="ECO:0000256" key="1">
    <source>
        <dbReference type="ARBA" id="ARBA00004222"/>
    </source>
</evidence>
<keyword evidence="7" id="KW-0333">Golgi apparatus</keyword>
<proteinExistence type="inferred from homology"/>
<keyword evidence="9" id="KW-1185">Reference proteome</keyword>
<dbReference type="InterPro" id="IPR016721">
    <property type="entry name" value="Bet3"/>
</dbReference>
<keyword evidence="6" id="KW-0931">ER-Golgi transport</keyword>
<dbReference type="GO" id="GO:0005783">
    <property type="term" value="C:endoplasmic reticulum"/>
    <property type="evidence" value="ECO:0007669"/>
    <property type="project" value="UniProtKB-SubCell"/>
</dbReference>
<comment type="caution">
    <text evidence="8">The sequence shown here is derived from an EMBL/GenBank/DDBJ whole genome shotgun (WGS) entry which is preliminary data.</text>
</comment>
<sequence>MDGRQRIMYNAPTAQRPATPQLEQISSEIFTLMYGSIVRQLIADLEDLDEVNKQLEKMGYNIGIRLVDEFLAKARISRCNNFKETMEVIGKQAFFMFLGIQASVTNWSPDGMECTLYGGSWWVVRDVGRGGPLAAASGISPRVIGFGGMAEGMGRQVILAWPWGGSGDEGGSAGCYNAAQWSM</sequence>
<dbReference type="SUPFAM" id="SSF111126">
    <property type="entry name" value="Ligand-binding domain in the NO signalling and Golgi transport"/>
    <property type="match status" value="1"/>
</dbReference>
<evidence type="ECO:0000256" key="5">
    <source>
        <dbReference type="ARBA" id="ARBA00022824"/>
    </source>
</evidence>
<dbReference type="PANTHER" id="PTHR13048">
    <property type="entry name" value="TRAFFICKING PROTEIN PARTICLE COMPLEX SUBUNIT 3"/>
    <property type="match status" value="1"/>
</dbReference>
<name>A0A699ZA81_HAELA</name>
<evidence type="ECO:0000256" key="6">
    <source>
        <dbReference type="ARBA" id="ARBA00022892"/>
    </source>
</evidence>
<evidence type="ECO:0000256" key="4">
    <source>
        <dbReference type="ARBA" id="ARBA00022448"/>
    </source>
</evidence>
<evidence type="ECO:0000256" key="3">
    <source>
        <dbReference type="ARBA" id="ARBA00006218"/>
    </source>
</evidence>
<keyword evidence="4" id="KW-0813">Transport</keyword>
<dbReference type="InterPro" id="IPR007194">
    <property type="entry name" value="TRAPP_component"/>
</dbReference>
<comment type="subcellular location">
    <subcellularLocation>
        <location evidence="2">Endoplasmic reticulum</location>
    </subcellularLocation>
    <subcellularLocation>
        <location evidence="1">Golgi apparatus</location>
        <location evidence="1">cis-Golgi network</location>
    </subcellularLocation>
</comment>
<dbReference type="Pfam" id="PF04051">
    <property type="entry name" value="TRAPP"/>
    <property type="match status" value="1"/>
</dbReference>
<gene>
    <name evidence="8" type="ORF">HaLaN_15102</name>
</gene>
<dbReference type="CDD" id="cd14942">
    <property type="entry name" value="TRAPPC3_bet3"/>
    <property type="match status" value="1"/>
</dbReference>
<dbReference type="InterPro" id="IPR024096">
    <property type="entry name" value="NO_sig/Golgi_transp_ligand-bd"/>
</dbReference>
<dbReference type="GO" id="GO:0030008">
    <property type="term" value="C:TRAPP complex"/>
    <property type="evidence" value="ECO:0007669"/>
    <property type="project" value="InterPro"/>
</dbReference>
<dbReference type="Gene3D" id="3.30.1380.20">
    <property type="entry name" value="Trafficking protein particle complex subunit 3"/>
    <property type="match status" value="1"/>
</dbReference>
<protein>
    <submittedName>
        <fullName evidence="8">Trafficking protein particle complex subunit</fullName>
    </submittedName>
</protein>
<evidence type="ECO:0000313" key="8">
    <source>
        <dbReference type="EMBL" id="GFH18320.1"/>
    </source>
</evidence>
<evidence type="ECO:0000313" key="9">
    <source>
        <dbReference type="Proteomes" id="UP000485058"/>
    </source>
</evidence>
<dbReference type="EMBL" id="BLLF01001284">
    <property type="protein sequence ID" value="GFH18320.1"/>
    <property type="molecule type" value="Genomic_DNA"/>
</dbReference>
<accession>A0A699ZA81</accession>
<evidence type="ECO:0000256" key="2">
    <source>
        <dbReference type="ARBA" id="ARBA00004240"/>
    </source>
</evidence>
<dbReference type="Proteomes" id="UP000485058">
    <property type="component" value="Unassembled WGS sequence"/>
</dbReference>
<dbReference type="GO" id="GO:0005794">
    <property type="term" value="C:Golgi apparatus"/>
    <property type="evidence" value="ECO:0007669"/>
    <property type="project" value="UniProtKB-SubCell"/>
</dbReference>
<keyword evidence="5" id="KW-0256">Endoplasmic reticulum</keyword>
<dbReference type="GO" id="GO:0048193">
    <property type="term" value="P:Golgi vesicle transport"/>
    <property type="evidence" value="ECO:0007669"/>
    <property type="project" value="InterPro"/>
</dbReference>
<organism evidence="8 9">
    <name type="scientific">Haematococcus lacustris</name>
    <name type="common">Green alga</name>
    <name type="synonym">Haematococcus pluvialis</name>
    <dbReference type="NCBI Taxonomy" id="44745"/>
    <lineage>
        <taxon>Eukaryota</taxon>
        <taxon>Viridiplantae</taxon>
        <taxon>Chlorophyta</taxon>
        <taxon>core chlorophytes</taxon>
        <taxon>Chlorophyceae</taxon>
        <taxon>CS clade</taxon>
        <taxon>Chlamydomonadales</taxon>
        <taxon>Haematococcaceae</taxon>
        <taxon>Haematococcus</taxon>
    </lineage>
</organism>
<comment type="similarity">
    <text evidence="3">Belongs to the TRAPP small subunits family. BET3 subfamily.</text>
</comment>